<evidence type="ECO:0000313" key="5">
    <source>
        <dbReference type="EMBL" id="CAB5004151.1"/>
    </source>
</evidence>
<dbReference type="InterPro" id="IPR002941">
    <property type="entry name" value="DNA_methylase_N4/N6"/>
</dbReference>
<dbReference type="PRINTS" id="PR00508">
    <property type="entry name" value="S21N4MTFRASE"/>
</dbReference>
<organism evidence="5">
    <name type="scientific">freshwater metagenome</name>
    <dbReference type="NCBI Taxonomy" id="449393"/>
    <lineage>
        <taxon>unclassified sequences</taxon>
        <taxon>metagenomes</taxon>
        <taxon>ecological metagenomes</taxon>
    </lineage>
</organism>
<accession>A0A6J7PGF7</accession>
<feature type="domain" description="DNA methylase N-4/N-6" evidence="4">
    <location>
        <begin position="28"/>
        <end position="209"/>
    </location>
</feature>
<evidence type="ECO:0000256" key="1">
    <source>
        <dbReference type="ARBA" id="ARBA00006594"/>
    </source>
</evidence>
<dbReference type="SUPFAM" id="SSF53335">
    <property type="entry name" value="S-adenosyl-L-methionine-dependent methyltransferases"/>
    <property type="match status" value="1"/>
</dbReference>
<dbReference type="InterPro" id="IPR002052">
    <property type="entry name" value="DNA_methylase_N6_adenine_CS"/>
</dbReference>
<protein>
    <submittedName>
        <fullName evidence="5">Unannotated protein</fullName>
    </submittedName>
</protein>
<reference evidence="5" key="1">
    <citation type="submission" date="2020-05" db="EMBL/GenBank/DDBJ databases">
        <authorList>
            <person name="Chiriac C."/>
            <person name="Salcher M."/>
            <person name="Ghai R."/>
            <person name="Kavagutti S V."/>
        </authorList>
    </citation>
    <scope>NUCLEOTIDE SEQUENCE</scope>
</reference>
<dbReference type="InterPro" id="IPR001091">
    <property type="entry name" value="RM_Methyltransferase"/>
</dbReference>
<name>A0A6J7PGF7_9ZZZZ</name>
<dbReference type="NCBIfam" id="NF010253">
    <property type="entry name" value="PRK13699.1"/>
    <property type="match status" value="1"/>
</dbReference>
<dbReference type="PROSITE" id="PS00092">
    <property type="entry name" value="N6_MTASE"/>
    <property type="match status" value="1"/>
</dbReference>
<evidence type="ECO:0000256" key="2">
    <source>
        <dbReference type="ARBA" id="ARBA00022603"/>
    </source>
</evidence>
<dbReference type="PANTHER" id="PTHR13370:SF3">
    <property type="entry name" value="TRNA (GUANINE(10)-N2)-METHYLTRANSFERASE HOMOLOG"/>
    <property type="match status" value="1"/>
</dbReference>
<dbReference type="GO" id="GO:0005737">
    <property type="term" value="C:cytoplasm"/>
    <property type="evidence" value="ECO:0007669"/>
    <property type="project" value="TreeGrafter"/>
</dbReference>
<dbReference type="GO" id="GO:0003677">
    <property type="term" value="F:DNA binding"/>
    <property type="evidence" value="ECO:0007669"/>
    <property type="project" value="InterPro"/>
</dbReference>
<proteinExistence type="inferred from homology"/>
<evidence type="ECO:0000256" key="3">
    <source>
        <dbReference type="ARBA" id="ARBA00022679"/>
    </source>
</evidence>
<dbReference type="InterPro" id="IPR029063">
    <property type="entry name" value="SAM-dependent_MTases_sf"/>
</dbReference>
<dbReference type="Gene3D" id="3.40.50.150">
    <property type="entry name" value="Vaccinia Virus protein VP39"/>
    <property type="match status" value="1"/>
</dbReference>
<sequence length="212" mass="23721">MKNIQTFAGRVINDDCLAVLPDLPPNSVDLVLTDPPYLVNYRDRLGRAIAGDQTGEWLTPAFSELYRVLKPGRFCVSFYGWNRIDEFFAAWRAAGFRPVGHLVWVKSYASSRGILAYKHEMAYLLAKGQTVRPRNPLADVLAWNYTGNRLHPTQKPVPSLKPVIEALTRPGDIVLDPFCGSGSTLLAAKILGRRYIGIELSKEYAESATRRV</sequence>
<dbReference type="EMBL" id="CAFBON010000245">
    <property type="protein sequence ID" value="CAB5004151.1"/>
    <property type="molecule type" value="Genomic_DNA"/>
</dbReference>
<dbReference type="AlphaFoldDB" id="A0A6J7PGF7"/>
<dbReference type="CDD" id="cd02440">
    <property type="entry name" value="AdoMet_MTases"/>
    <property type="match status" value="1"/>
</dbReference>
<keyword evidence="2" id="KW-0489">Methyltransferase</keyword>
<dbReference type="GO" id="GO:0032259">
    <property type="term" value="P:methylation"/>
    <property type="evidence" value="ECO:0007669"/>
    <property type="project" value="UniProtKB-KW"/>
</dbReference>
<keyword evidence="3" id="KW-0808">Transferase</keyword>
<dbReference type="PANTHER" id="PTHR13370">
    <property type="entry name" value="RNA METHYLASE-RELATED"/>
    <property type="match status" value="1"/>
</dbReference>
<dbReference type="GO" id="GO:0008170">
    <property type="term" value="F:N-methyltransferase activity"/>
    <property type="evidence" value="ECO:0007669"/>
    <property type="project" value="InterPro"/>
</dbReference>
<gene>
    <name evidence="5" type="ORF">UFOPK3954_01934</name>
</gene>
<dbReference type="Pfam" id="PF01555">
    <property type="entry name" value="N6_N4_Mtase"/>
    <property type="match status" value="1"/>
</dbReference>
<evidence type="ECO:0000259" key="4">
    <source>
        <dbReference type="Pfam" id="PF01555"/>
    </source>
</evidence>
<comment type="similarity">
    <text evidence="1">Belongs to the N(4)/N(6)-methyltransferase family.</text>
</comment>